<dbReference type="InterPro" id="IPR006827">
    <property type="entry name" value="Lant_deHydtase_N"/>
</dbReference>
<sequence length="1034" mass="119417">MENQVPSGSLRSTYGIDFVYWRLPVLPFQQIIDLLENDGLQTHIHDQLVREAIFLASPSFDKQLAADPLLSKDDLRLTFLKYLLRMGSRPTPFGLFAGCSIGHLGSISSVDIEGRTLRSHYTLDSRVLWQLSRYLTSLSDLHPFLRFQPNSSLYRIGDAICYTEVFEGSSEPTFFTSELERNRVLAALFDREQIRTLPELAQMLICKGYSSHQINDLLERLIDDQLLVSELAINVTGQDYLSRIVGLVRLIPGQDDLCQTLSELQNILSDHCSLSEKQASIHAVFLKRIGVPLGNFPLLRADTIFSENFIQLSSKQLGYLQQTLEKLFGLSAQYADLDPLAGFRHTFYQRYDDQEIPLMVALDIDIDFSFTGNGETGEEDLIGQIAFSDGPVDTVDEARRHLPDMDKWLRKIYNRWFESRKEVLILTDQDLRDLPASDGILPNSYFTLGYFLAPSAKAIDEGEFRFRAKVISGPTAFPLLGRFAQVDKELEKLIKKTLDQQEASDPSRIYAEIVHLPDAITGNVIQRPILSSYEIPYLGYSTLPAEQQITVDDLLVSVPQGKRVILRSKRLGKEVVPRLTTAHTYQAGLPVYRFLGEVQRQEANLSVSWHWGRLNDVRYLPRVQYRNIILHEARWRLEWHDYQSTLSELENVRQWRQLWQWPRYIALVQADQELLIDLDSQLCMSLLVNTVKRLQTVFLIEWLRVPEQCFIEDRSGKFTHEVILPFFQKKPLYKADNSRPLPAKLKKQNMRNFPPGSEWLYLKVYCGHRTATKVITKLGKIARTMVRSGLISHWFFIRYQDPEPHIRIRFHLTSASSFLSVVDANRKQLTTLLDSGEIYTIQLDTYKREIERYGLALIDLVEWCFWADSDAVLTLLLEKISIRERFFISLYSIDSCLSFIGYSTDEKKNFCQNYFQALFHEHGNNHITRKKLAGKYRENEKTVVSILTGKAGDTISKQQIQNIERRNKRIISFLHCSDRNVENLGSIIHLFINRLFEHHQRTYELLLYHHLTRAYQSISANFAATAHFNSSEAC</sequence>
<dbReference type="Pfam" id="PF04738">
    <property type="entry name" value="Lant_dehydr_N"/>
    <property type="match status" value="1"/>
</dbReference>
<evidence type="ECO:0000259" key="2">
    <source>
        <dbReference type="Pfam" id="PF14028"/>
    </source>
</evidence>
<accession>A0A6L9L629</accession>
<reference evidence="3 4" key="1">
    <citation type="submission" date="2020-02" db="EMBL/GenBank/DDBJ databases">
        <title>Draft genome sequence of two Spirosoma agri KCTC 52727 and Spirosoma terrae KCTC 52035.</title>
        <authorList>
            <person name="Rojas J."/>
            <person name="Ambika Manirajan B."/>
            <person name="Suarez C."/>
            <person name="Ratering S."/>
            <person name="Schnell S."/>
        </authorList>
    </citation>
    <scope>NUCLEOTIDE SEQUENCE [LARGE SCALE GENOMIC DNA]</scope>
    <source>
        <strain evidence="3 4">KCTC 52035</strain>
    </source>
</reference>
<dbReference type="Pfam" id="PF14028">
    <property type="entry name" value="Lant_dehydr_C"/>
    <property type="match status" value="1"/>
</dbReference>
<dbReference type="RefSeq" id="WP_163948896.1">
    <property type="nucleotide sequence ID" value="NZ_JAAFZH010000005.1"/>
</dbReference>
<evidence type="ECO:0000259" key="1">
    <source>
        <dbReference type="Pfam" id="PF04738"/>
    </source>
</evidence>
<dbReference type="EMBL" id="JAAFZH010000005">
    <property type="protein sequence ID" value="NDU95904.1"/>
    <property type="molecule type" value="Genomic_DNA"/>
</dbReference>
<dbReference type="Proteomes" id="UP000474175">
    <property type="component" value="Unassembled WGS sequence"/>
</dbReference>
<dbReference type="NCBIfam" id="TIGR03891">
    <property type="entry name" value="thiopep_ocin"/>
    <property type="match status" value="1"/>
</dbReference>
<proteinExistence type="predicted"/>
<dbReference type="AlphaFoldDB" id="A0A6L9L629"/>
<gene>
    <name evidence="3" type="ORF">GK108_13560</name>
</gene>
<protein>
    <submittedName>
        <fullName evidence="3">Lantibiotic dehydratase</fullName>
    </submittedName>
</protein>
<name>A0A6L9L629_9BACT</name>
<organism evidence="3 4">
    <name type="scientific">Spirosoma terrae</name>
    <dbReference type="NCBI Taxonomy" id="1968276"/>
    <lineage>
        <taxon>Bacteria</taxon>
        <taxon>Pseudomonadati</taxon>
        <taxon>Bacteroidota</taxon>
        <taxon>Cytophagia</taxon>
        <taxon>Cytophagales</taxon>
        <taxon>Cytophagaceae</taxon>
        <taxon>Spirosoma</taxon>
    </lineage>
</organism>
<feature type="domain" description="Lantibiotic dehydratase N-terminal" evidence="1">
    <location>
        <begin position="46"/>
        <end position="687"/>
    </location>
</feature>
<feature type="domain" description="Thiopeptide-type bacteriocin biosynthesis" evidence="2">
    <location>
        <begin position="759"/>
        <end position="1015"/>
    </location>
</feature>
<dbReference type="InterPro" id="IPR023809">
    <property type="entry name" value="Thiopep_bacteriocin_synth_dom"/>
</dbReference>
<evidence type="ECO:0000313" key="3">
    <source>
        <dbReference type="EMBL" id="NDU95904.1"/>
    </source>
</evidence>
<keyword evidence="4" id="KW-1185">Reference proteome</keyword>
<comment type="caution">
    <text evidence="3">The sequence shown here is derived from an EMBL/GenBank/DDBJ whole genome shotgun (WGS) entry which is preliminary data.</text>
</comment>
<evidence type="ECO:0000313" key="4">
    <source>
        <dbReference type="Proteomes" id="UP000474175"/>
    </source>
</evidence>